<dbReference type="InterPro" id="IPR013332">
    <property type="entry name" value="KPR_N"/>
</dbReference>
<dbReference type="InterPro" id="IPR036291">
    <property type="entry name" value="NAD(P)-bd_dom_sf"/>
</dbReference>
<dbReference type="Gene3D" id="1.10.1040.10">
    <property type="entry name" value="N-(1-d-carboxylethyl)-l-norvaline Dehydrogenase, domain 2"/>
    <property type="match status" value="1"/>
</dbReference>
<dbReference type="PANTHER" id="PTHR43765:SF2">
    <property type="entry name" value="2-DEHYDROPANTOATE 2-REDUCTASE"/>
    <property type="match status" value="1"/>
</dbReference>
<dbReference type="NCBIfam" id="TIGR00745">
    <property type="entry name" value="apbA_panE"/>
    <property type="match status" value="1"/>
</dbReference>
<accession>A0A285RE27</accession>
<evidence type="ECO:0000256" key="3">
    <source>
        <dbReference type="ARBA" id="ARBA00007870"/>
    </source>
</evidence>
<comment type="pathway">
    <text evidence="2 11">Cofactor biosynthesis; (R)-pantothenate biosynthesis; (R)-pantoate from 3-methyl-2-oxobutanoate: step 2/2.</text>
</comment>
<dbReference type="InterPro" id="IPR013752">
    <property type="entry name" value="KPA_reductase"/>
</dbReference>
<feature type="domain" description="Ketopantoate reductase N-terminal" evidence="12">
    <location>
        <begin position="3"/>
        <end position="149"/>
    </location>
</feature>
<keyword evidence="7 11" id="KW-0521">NADP</keyword>
<dbReference type="PANTHER" id="PTHR43765">
    <property type="entry name" value="2-DEHYDROPANTOATE 2-REDUCTASE-RELATED"/>
    <property type="match status" value="1"/>
</dbReference>
<evidence type="ECO:0000259" key="12">
    <source>
        <dbReference type="Pfam" id="PF02558"/>
    </source>
</evidence>
<dbReference type="GO" id="GO:0008677">
    <property type="term" value="F:2-dehydropantoate 2-reductase activity"/>
    <property type="evidence" value="ECO:0007669"/>
    <property type="project" value="UniProtKB-EC"/>
</dbReference>
<comment type="function">
    <text evidence="1 11">Catalyzes the NADPH-dependent reduction of ketopantoate into pantoic acid.</text>
</comment>
<dbReference type="Gene3D" id="3.40.50.720">
    <property type="entry name" value="NAD(P)-binding Rossmann-like Domain"/>
    <property type="match status" value="1"/>
</dbReference>
<gene>
    <name evidence="14" type="ORF">SAMN05880501_101485</name>
</gene>
<feature type="domain" description="Ketopantoate reductase C-terminal" evidence="13">
    <location>
        <begin position="174"/>
        <end position="292"/>
    </location>
</feature>
<dbReference type="InterPro" id="IPR008927">
    <property type="entry name" value="6-PGluconate_DH-like_C_sf"/>
</dbReference>
<dbReference type="SUPFAM" id="SSF48179">
    <property type="entry name" value="6-phosphogluconate dehydrogenase C-terminal domain-like"/>
    <property type="match status" value="1"/>
</dbReference>
<evidence type="ECO:0000256" key="6">
    <source>
        <dbReference type="ARBA" id="ARBA00022655"/>
    </source>
</evidence>
<dbReference type="Proteomes" id="UP000219636">
    <property type="component" value="Unassembled WGS sequence"/>
</dbReference>
<dbReference type="EMBL" id="OBMQ01000001">
    <property type="protein sequence ID" value="SOB92353.1"/>
    <property type="molecule type" value="Genomic_DNA"/>
</dbReference>
<dbReference type="InterPro" id="IPR003710">
    <property type="entry name" value="ApbA"/>
</dbReference>
<dbReference type="InterPro" id="IPR050838">
    <property type="entry name" value="Ketopantoate_reductase"/>
</dbReference>
<evidence type="ECO:0000256" key="5">
    <source>
        <dbReference type="ARBA" id="ARBA00019465"/>
    </source>
</evidence>
<dbReference type="RefSeq" id="WP_097072040.1">
    <property type="nucleotide sequence ID" value="NZ_OBMQ01000001.1"/>
</dbReference>
<keyword evidence="15" id="KW-1185">Reference proteome</keyword>
<evidence type="ECO:0000259" key="13">
    <source>
        <dbReference type="Pfam" id="PF08546"/>
    </source>
</evidence>
<evidence type="ECO:0000313" key="14">
    <source>
        <dbReference type="EMBL" id="SOB92353.1"/>
    </source>
</evidence>
<proteinExistence type="inferred from homology"/>
<evidence type="ECO:0000256" key="8">
    <source>
        <dbReference type="ARBA" id="ARBA00023002"/>
    </source>
</evidence>
<dbReference type="GO" id="GO:0015940">
    <property type="term" value="P:pantothenate biosynthetic process"/>
    <property type="evidence" value="ECO:0007669"/>
    <property type="project" value="UniProtKB-UniPathway"/>
</dbReference>
<dbReference type="InterPro" id="IPR013328">
    <property type="entry name" value="6PGD_dom2"/>
</dbReference>
<dbReference type="UniPathway" id="UPA00028">
    <property type="reaction ID" value="UER00004"/>
</dbReference>
<sequence>MKITIIGAGSVGMLLAGFLSESFKDVTLVVRTIEQALLLKKNGLVRENIDGSVRQKHIKIQHNLPKVPQDSLIIVAVKYNQLQNIYKILEKQHKDTPLLFIQNGLAHYGEALQLPQSTLLFGSCQFGAEKINHYTVAHRGQGVLKLAKARGNQDILHTLEAKIKSFPITIEENAEQMLFEKALLNCFINPLTALLQVKNGELLENVHSIKLLEDLYNELMTAFPEEKERFLFQDVKNLCTQTASNTSSMLTDRLHNRPTEVKTIVGAVIKRAESRGKSLPILSTLYHLLLALEESGEKM</sequence>
<dbReference type="Pfam" id="PF02558">
    <property type="entry name" value="ApbA"/>
    <property type="match status" value="1"/>
</dbReference>
<evidence type="ECO:0000256" key="7">
    <source>
        <dbReference type="ARBA" id="ARBA00022857"/>
    </source>
</evidence>
<protein>
    <recommendedName>
        <fullName evidence="5 11">2-dehydropantoate 2-reductase</fullName>
        <ecNumber evidence="4 11">1.1.1.169</ecNumber>
    </recommendedName>
    <alternativeName>
        <fullName evidence="9 11">Ketopantoate reductase</fullName>
    </alternativeName>
</protein>
<reference evidence="15" key="1">
    <citation type="submission" date="2017-08" db="EMBL/GenBank/DDBJ databases">
        <authorList>
            <person name="Varghese N."/>
            <person name="Submissions S."/>
        </authorList>
    </citation>
    <scope>NUCLEOTIDE SEQUENCE [LARGE SCALE GENOMIC DNA]</scope>
    <source>
        <strain evidence="15">JC22</strain>
    </source>
</reference>
<dbReference type="GO" id="GO:0050661">
    <property type="term" value="F:NADP binding"/>
    <property type="evidence" value="ECO:0007669"/>
    <property type="project" value="TreeGrafter"/>
</dbReference>
<dbReference type="AlphaFoldDB" id="A0A285RE27"/>
<dbReference type="GO" id="GO:0005737">
    <property type="term" value="C:cytoplasm"/>
    <property type="evidence" value="ECO:0007669"/>
    <property type="project" value="TreeGrafter"/>
</dbReference>
<comment type="catalytic activity">
    <reaction evidence="10 11">
        <text>(R)-pantoate + NADP(+) = 2-dehydropantoate + NADPH + H(+)</text>
        <dbReference type="Rhea" id="RHEA:16233"/>
        <dbReference type="ChEBI" id="CHEBI:11561"/>
        <dbReference type="ChEBI" id="CHEBI:15378"/>
        <dbReference type="ChEBI" id="CHEBI:15980"/>
        <dbReference type="ChEBI" id="CHEBI:57783"/>
        <dbReference type="ChEBI" id="CHEBI:58349"/>
        <dbReference type="EC" id="1.1.1.169"/>
    </reaction>
</comment>
<name>A0A285RE27_9BACL</name>
<evidence type="ECO:0000256" key="9">
    <source>
        <dbReference type="ARBA" id="ARBA00032024"/>
    </source>
</evidence>
<evidence type="ECO:0000256" key="2">
    <source>
        <dbReference type="ARBA" id="ARBA00004994"/>
    </source>
</evidence>
<evidence type="ECO:0000256" key="10">
    <source>
        <dbReference type="ARBA" id="ARBA00048793"/>
    </source>
</evidence>
<evidence type="ECO:0000256" key="4">
    <source>
        <dbReference type="ARBA" id="ARBA00013014"/>
    </source>
</evidence>
<dbReference type="EC" id="1.1.1.169" evidence="4 11"/>
<evidence type="ECO:0000256" key="11">
    <source>
        <dbReference type="RuleBase" id="RU362068"/>
    </source>
</evidence>
<dbReference type="SUPFAM" id="SSF51735">
    <property type="entry name" value="NAD(P)-binding Rossmann-fold domains"/>
    <property type="match status" value="1"/>
</dbReference>
<dbReference type="Pfam" id="PF08546">
    <property type="entry name" value="ApbA_C"/>
    <property type="match status" value="1"/>
</dbReference>
<evidence type="ECO:0000313" key="15">
    <source>
        <dbReference type="Proteomes" id="UP000219636"/>
    </source>
</evidence>
<keyword evidence="6 11" id="KW-0566">Pantothenate biosynthesis</keyword>
<evidence type="ECO:0000256" key="1">
    <source>
        <dbReference type="ARBA" id="ARBA00002919"/>
    </source>
</evidence>
<organism evidence="14 15">
    <name type="scientific">Ureibacillus xyleni</name>
    <dbReference type="NCBI Taxonomy" id="614648"/>
    <lineage>
        <taxon>Bacteria</taxon>
        <taxon>Bacillati</taxon>
        <taxon>Bacillota</taxon>
        <taxon>Bacilli</taxon>
        <taxon>Bacillales</taxon>
        <taxon>Caryophanaceae</taxon>
        <taxon>Ureibacillus</taxon>
    </lineage>
</organism>
<keyword evidence="8 11" id="KW-0560">Oxidoreductase</keyword>
<comment type="similarity">
    <text evidence="3 11">Belongs to the ketopantoate reductase family.</text>
</comment>
<dbReference type="OrthoDB" id="9800163at2"/>